<accession>A0ACB9SYD5</accession>
<dbReference type="Proteomes" id="UP001056778">
    <property type="component" value="Chromosome 6"/>
</dbReference>
<organism evidence="1 2">
    <name type="scientific">Holotrichia oblita</name>
    <name type="common">Chafer beetle</name>
    <dbReference type="NCBI Taxonomy" id="644536"/>
    <lineage>
        <taxon>Eukaryota</taxon>
        <taxon>Metazoa</taxon>
        <taxon>Ecdysozoa</taxon>
        <taxon>Arthropoda</taxon>
        <taxon>Hexapoda</taxon>
        <taxon>Insecta</taxon>
        <taxon>Pterygota</taxon>
        <taxon>Neoptera</taxon>
        <taxon>Endopterygota</taxon>
        <taxon>Coleoptera</taxon>
        <taxon>Polyphaga</taxon>
        <taxon>Scarabaeiformia</taxon>
        <taxon>Scarabaeidae</taxon>
        <taxon>Melolonthinae</taxon>
        <taxon>Holotrichia</taxon>
    </lineage>
</organism>
<reference evidence="1" key="1">
    <citation type="submission" date="2022-04" db="EMBL/GenBank/DDBJ databases">
        <title>Chromosome-scale genome assembly of Holotrichia oblita Faldermann.</title>
        <authorList>
            <person name="Rongchong L."/>
        </authorList>
    </citation>
    <scope>NUCLEOTIDE SEQUENCE</scope>
    <source>
        <strain evidence="1">81SQS9</strain>
    </source>
</reference>
<evidence type="ECO:0000313" key="1">
    <source>
        <dbReference type="EMBL" id="KAI4459542.1"/>
    </source>
</evidence>
<dbReference type="EMBL" id="CM043020">
    <property type="protein sequence ID" value="KAI4459542.1"/>
    <property type="molecule type" value="Genomic_DNA"/>
</dbReference>
<proteinExistence type="predicted"/>
<evidence type="ECO:0000313" key="2">
    <source>
        <dbReference type="Proteomes" id="UP001056778"/>
    </source>
</evidence>
<sequence length="159" mass="17948">MKGKNKKRAFEDGMPPGSLVYMSETSAYVNNFIFYKRVRWDGHSSHCSDTEMLEYCPENDIILVCLPSHTTQFLQPLDRCVFKSLKLHYYNACNLYIKNNPGRKITRLQFGKLLAAAWKDSATVDNATSAFAATGIAPYNPCAIPNYAYFNEGAALQIQ</sequence>
<protein>
    <submittedName>
        <fullName evidence="1">Dde superfamily endonuclease</fullName>
    </submittedName>
</protein>
<keyword evidence="2" id="KW-1185">Reference proteome</keyword>
<gene>
    <name evidence="1" type="ORF">MML48_6g00017664</name>
</gene>
<name>A0ACB9SYD5_HOLOL</name>
<comment type="caution">
    <text evidence="1">The sequence shown here is derived from an EMBL/GenBank/DDBJ whole genome shotgun (WGS) entry which is preliminary data.</text>
</comment>
<keyword evidence="1" id="KW-0378">Hydrolase</keyword>
<keyword evidence="1" id="KW-0540">Nuclease</keyword>
<keyword evidence="1" id="KW-0255">Endonuclease</keyword>